<accession>A0A0A9H6R9</accession>
<proteinExistence type="predicted"/>
<reference evidence="1" key="1">
    <citation type="submission" date="2014-09" db="EMBL/GenBank/DDBJ databases">
        <authorList>
            <person name="Magalhaes I.L.F."/>
            <person name="Oliveira U."/>
            <person name="Santos F.R."/>
            <person name="Vidigal T.H.D.A."/>
            <person name="Brescovit A.D."/>
            <person name="Santos A.J."/>
        </authorList>
    </citation>
    <scope>NUCLEOTIDE SEQUENCE</scope>
    <source>
        <tissue evidence="1">Shoot tissue taken approximately 20 cm above the soil surface</tissue>
    </source>
</reference>
<evidence type="ECO:0000313" key="1">
    <source>
        <dbReference type="EMBL" id="JAE30541.1"/>
    </source>
</evidence>
<dbReference type="EMBL" id="GBRH01167355">
    <property type="protein sequence ID" value="JAE30541.1"/>
    <property type="molecule type" value="Transcribed_RNA"/>
</dbReference>
<protein>
    <submittedName>
        <fullName evidence="1">Uncharacterized protein</fullName>
    </submittedName>
</protein>
<dbReference type="AlphaFoldDB" id="A0A0A9H6R9"/>
<sequence length="33" mass="3958">MLIHDRVHIVHKDQCCKISTIHISYVYVCIYIL</sequence>
<name>A0A0A9H6R9_ARUDO</name>
<reference evidence="1" key="2">
    <citation type="journal article" date="2015" name="Data Brief">
        <title>Shoot transcriptome of the giant reed, Arundo donax.</title>
        <authorList>
            <person name="Barrero R.A."/>
            <person name="Guerrero F.D."/>
            <person name="Moolhuijzen P."/>
            <person name="Goolsby J.A."/>
            <person name="Tidwell J."/>
            <person name="Bellgard S.E."/>
            <person name="Bellgard M.I."/>
        </authorList>
    </citation>
    <scope>NUCLEOTIDE SEQUENCE</scope>
    <source>
        <tissue evidence="1">Shoot tissue taken approximately 20 cm above the soil surface</tissue>
    </source>
</reference>
<organism evidence="1">
    <name type="scientific">Arundo donax</name>
    <name type="common">Giant reed</name>
    <name type="synonym">Donax arundinaceus</name>
    <dbReference type="NCBI Taxonomy" id="35708"/>
    <lineage>
        <taxon>Eukaryota</taxon>
        <taxon>Viridiplantae</taxon>
        <taxon>Streptophyta</taxon>
        <taxon>Embryophyta</taxon>
        <taxon>Tracheophyta</taxon>
        <taxon>Spermatophyta</taxon>
        <taxon>Magnoliopsida</taxon>
        <taxon>Liliopsida</taxon>
        <taxon>Poales</taxon>
        <taxon>Poaceae</taxon>
        <taxon>PACMAD clade</taxon>
        <taxon>Arundinoideae</taxon>
        <taxon>Arundineae</taxon>
        <taxon>Arundo</taxon>
    </lineage>
</organism>